<evidence type="ECO:0000256" key="6">
    <source>
        <dbReference type="RuleBase" id="RU362125"/>
    </source>
</evidence>
<evidence type="ECO:0000259" key="9">
    <source>
        <dbReference type="Pfam" id="PF02771"/>
    </source>
</evidence>
<name>A0AA42H547_9HYPH</name>
<accession>A0AA42H547</accession>
<dbReference type="InterPro" id="IPR009100">
    <property type="entry name" value="AcylCoA_DH/oxidase_NM_dom_sf"/>
</dbReference>
<comment type="similarity">
    <text evidence="2 6">Belongs to the acyl-CoA dehydrogenase family.</text>
</comment>
<evidence type="ECO:0000256" key="2">
    <source>
        <dbReference type="ARBA" id="ARBA00009347"/>
    </source>
</evidence>
<dbReference type="InterPro" id="IPR006091">
    <property type="entry name" value="Acyl-CoA_Oxase/DH_mid-dom"/>
</dbReference>
<dbReference type="PANTHER" id="PTHR43292">
    <property type="entry name" value="ACYL-COA DEHYDROGENASE"/>
    <property type="match status" value="1"/>
</dbReference>
<keyword evidence="5 6" id="KW-0560">Oxidoreductase</keyword>
<evidence type="ECO:0000256" key="3">
    <source>
        <dbReference type="ARBA" id="ARBA00022630"/>
    </source>
</evidence>
<comment type="cofactor">
    <cofactor evidence="1 6">
        <name>FAD</name>
        <dbReference type="ChEBI" id="CHEBI:57692"/>
    </cofactor>
</comment>
<feature type="domain" description="Acyl-CoA dehydrogenase/oxidase C-terminal" evidence="7">
    <location>
        <begin position="274"/>
        <end position="376"/>
    </location>
</feature>
<dbReference type="Gene3D" id="1.10.540.10">
    <property type="entry name" value="Acyl-CoA dehydrogenase/oxidase, N-terminal domain"/>
    <property type="match status" value="1"/>
</dbReference>
<dbReference type="GO" id="GO:0050660">
    <property type="term" value="F:flavin adenine dinucleotide binding"/>
    <property type="evidence" value="ECO:0007669"/>
    <property type="project" value="InterPro"/>
</dbReference>
<feature type="domain" description="Acyl-CoA dehydrogenase/oxidase N-terminal" evidence="9">
    <location>
        <begin position="14"/>
        <end position="126"/>
    </location>
</feature>
<dbReference type="SUPFAM" id="SSF47203">
    <property type="entry name" value="Acyl-CoA dehydrogenase C-terminal domain-like"/>
    <property type="match status" value="1"/>
</dbReference>
<sequence>MTALDFSLTSPTGDHAPLRDEVRAFLSDAMPENYGPSERARSWTGFDAAFSRKLGARGWIGMTLPVEYGGHGRSAVERHIVVEELLAAGAPVAAHWIADRQSAPMILHNGTEEQRRTILPRIAAGECFFCIGMSEPDSGSDLASVRMRAERTDDGFRLTGTKLWTTYAHEAHFMIVFCRTGTADDRHGGMSQFLVDMSLPGIYVRPVLDMAAEHHINEVNFDGVVVPSSALLGKEGAGWSQVMSELSFERSGPERFLSSFALVNEMMRSIERPADPASERAIGRMTAHLMALRHMSQSIAGRLARGEKPDLHAAVVKDLGACFEQDIPEIARTLVDPNRADAEFNATLDRLRMAAPSFSLRGGTREVLRGIIARGLGLR</sequence>
<evidence type="ECO:0000313" key="10">
    <source>
        <dbReference type="EMBL" id="MDH0126762.1"/>
    </source>
</evidence>
<dbReference type="GO" id="GO:0003995">
    <property type="term" value="F:acyl-CoA dehydrogenase activity"/>
    <property type="evidence" value="ECO:0007669"/>
    <property type="project" value="InterPro"/>
</dbReference>
<dbReference type="InterPro" id="IPR013786">
    <property type="entry name" value="AcylCoA_DH/ox_N"/>
</dbReference>
<dbReference type="Gene3D" id="2.40.110.10">
    <property type="entry name" value="Butyryl-CoA Dehydrogenase, subunit A, domain 2"/>
    <property type="match status" value="1"/>
</dbReference>
<comment type="caution">
    <text evidence="10">The sequence shown here is derived from an EMBL/GenBank/DDBJ whole genome shotgun (WGS) entry which is preliminary data.</text>
</comment>
<dbReference type="InterPro" id="IPR036250">
    <property type="entry name" value="AcylCo_DH-like_C"/>
</dbReference>
<dbReference type="InterPro" id="IPR037069">
    <property type="entry name" value="AcylCoA_DH/ox_N_sf"/>
</dbReference>
<protein>
    <submittedName>
        <fullName evidence="10">Acyl-CoA dehydrogenase family protein</fullName>
    </submittedName>
</protein>
<dbReference type="Pfam" id="PF00441">
    <property type="entry name" value="Acyl-CoA_dh_1"/>
    <property type="match status" value="1"/>
</dbReference>
<dbReference type="PROSITE" id="PS00072">
    <property type="entry name" value="ACYL_COA_DH_1"/>
    <property type="match status" value="1"/>
</dbReference>
<dbReference type="GO" id="GO:0005886">
    <property type="term" value="C:plasma membrane"/>
    <property type="evidence" value="ECO:0007669"/>
    <property type="project" value="TreeGrafter"/>
</dbReference>
<evidence type="ECO:0000256" key="5">
    <source>
        <dbReference type="ARBA" id="ARBA00023002"/>
    </source>
</evidence>
<evidence type="ECO:0000259" key="7">
    <source>
        <dbReference type="Pfam" id="PF00441"/>
    </source>
</evidence>
<dbReference type="Proteomes" id="UP001158087">
    <property type="component" value="Unassembled WGS sequence"/>
</dbReference>
<dbReference type="PANTHER" id="PTHR43292:SF4">
    <property type="entry name" value="ACYL-COA DEHYDROGENASE FADE34"/>
    <property type="match status" value="1"/>
</dbReference>
<proteinExistence type="inferred from homology"/>
<dbReference type="Pfam" id="PF02771">
    <property type="entry name" value="Acyl-CoA_dh_N"/>
    <property type="match status" value="1"/>
</dbReference>
<organism evidence="10 11">
    <name type="scientific">Brucella intermedia GD04153</name>
    <dbReference type="NCBI Taxonomy" id="2975438"/>
    <lineage>
        <taxon>Bacteria</taxon>
        <taxon>Pseudomonadati</taxon>
        <taxon>Pseudomonadota</taxon>
        <taxon>Alphaproteobacteria</taxon>
        <taxon>Hyphomicrobiales</taxon>
        <taxon>Brucellaceae</taxon>
        <taxon>Brucella/Ochrobactrum group</taxon>
        <taxon>Brucella</taxon>
    </lineage>
</organism>
<dbReference type="Gene3D" id="1.20.140.10">
    <property type="entry name" value="Butyryl-CoA Dehydrogenase, subunit A, domain 3"/>
    <property type="match status" value="1"/>
</dbReference>
<keyword evidence="4 6" id="KW-0274">FAD</keyword>
<evidence type="ECO:0000259" key="8">
    <source>
        <dbReference type="Pfam" id="PF02770"/>
    </source>
</evidence>
<gene>
    <name evidence="10" type="ORF">N7376_22560</name>
</gene>
<dbReference type="Pfam" id="PF02770">
    <property type="entry name" value="Acyl-CoA_dh_M"/>
    <property type="match status" value="1"/>
</dbReference>
<keyword evidence="3 6" id="KW-0285">Flavoprotein</keyword>
<dbReference type="SUPFAM" id="SSF56645">
    <property type="entry name" value="Acyl-CoA dehydrogenase NM domain-like"/>
    <property type="match status" value="1"/>
</dbReference>
<evidence type="ECO:0000256" key="4">
    <source>
        <dbReference type="ARBA" id="ARBA00022827"/>
    </source>
</evidence>
<dbReference type="AlphaFoldDB" id="A0AA42H547"/>
<evidence type="ECO:0000313" key="11">
    <source>
        <dbReference type="Proteomes" id="UP001158087"/>
    </source>
</evidence>
<dbReference type="InterPro" id="IPR052161">
    <property type="entry name" value="Mycobact_Acyl-CoA_DH"/>
</dbReference>
<dbReference type="InterPro" id="IPR006089">
    <property type="entry name" value="Acyl-CoA_DH_CS"/>
</dbReference>
<dbReference type="InterPro" id="IPR046373">
    <property type="entry name" value="Acyl-CoA_Oxase/DH_mid-dom_sf"/>
</dbReference>
<dbReference type="EMBL" id="JAODYY010000016">
    <property type="protein sequence ID" value="MDH0126762.1"/>
    <property type="molecule type" value="Genomic_DNA"/>
</dbReference>
<evidence type="ECO:0000256" key="1">
    <source>
        <dbReference type="ARBA" id="ARBA00001974"/>
    </source>
</evidence>
<reference evidence="10" key="1">
    <citation type="submission" date="2022-09" db="EMBL/GenBank/DDBJ databases">
        <title>Intensive care unit water sources are persistently colonized with multi-drug resistant bacteria and are the site of extensive horizontal gene transfer of antibiotic resistance genes.</title>
        <authorList>
            <person name="Diorio-Toth L."/>
        </authorList>
    </citation>
    <scope>NUCLEOTIDE SEQUENCE</scope>
    <source>
        <strain evidence="10">GD04153</strain>
    </source>
</reference>
<feature type="domain" description="Acyl-CoA oxidase/dehydrogenase middle" evidence="8">
    <location>
        <begin position="130"/>
        <end position="223"/>
    </location>
</feature>
<dbReference type="InterPro" id="IPR009075">
    <property type="entry name" value="AcylCo_DH/oxidase_C"/>
</dbReference>